<reference evidence="1" key="1">
    <citation type="submission" date="2024-07" db="EMBL/GenBank/DDBJ databases">
        <title>Metagenome and Metagenome-Assembled Genomes of Archaea from a hot spring from the geothermal field of Los Azufres, Mexico.</title>
        <authorList>
            <person name="Marin-Paredes R."/>
            <person name="Martinez-Romero E."/>
            <person name="Servin-Garciduenas L.E."/>
        </authorList>
    </citation>
    <scope>NUCLEOTIDE SEQUENCE</scope>
</reference>
<dbReference type="Proteomes" id="UP000033636">
    <property type="component" value="Unassembled WGS sequence"/>
</dbReference>
<accession>A0ACC6V372</accession>
<organism evidence="1 2">
    <name type="scientific">Thermoproteus sp. AZ2</name>
    <dbReference type="NCBI Taxonomy" id="1609232"/>
    <lineage>
        <taxon>Archaea</taxon>
        <taxon>Thermoproteota</taxon>
        <taxon>Thermoprotei</taxon>
        <taxon>Thermoproteales</taxon>
        <taxon>Thermoproteaceae</taxon>
        <taxon>Thermoproteus</taxon>
    </lineage>
</organism>
<evidence type="ECO:0000313" key="1">
    <source>
        <dbReference type="EMBL" id="MFB6491498.1"/>
    </source>
</evidence>
<protein>
    <submittedName>
        <fullName evidence="1">DUF4382 domain-containing protein</fullName>
    </submittedName>
</protein>
<name>A0ACC6V372_9CREN</name>
<gene>
    <name evidence="1" type="ORF">TU35_009770</name>
</gene>
<sequence length="167" mass="17362">MRGLSKAVGVAIAVVVVVLALAVAYFAFAPGTLEVYVQDPPPQQLAIYITFTSLALHRVNASGNPWVVVFNGSKTIALSSTPQLLATASVPPGQYNEVFFTISSATVEIGGVNVTARIPSAVFKVHITGGMRISPGSTVKLLISFPHVAFANGQVIISPSITAEVVS</sequence>
<comment type="caution">
    <text evidence="1">The sequence shown here is derived from an EMBL/GenBank/DDBJ whole genome shotgun (WGS) entry which is preliminary data.</text>
</comment>
<dbReference type="EMBL" id="JZWT02000039">
    <property type="protein sequence ID" value="MFB6491498.1"/>
    <property type="molecule type" value="Genomic_DNA"/>
</dbReference>
<evidence type="ECO:0000313" key="2">
    <source>
        <dbReference type="Proteomes" id="UP000033636"/>
    </source>
</evidence>
<proteinExistence type="predicted"/>